<feature type="region of interest" description="Disordered" evidence="2">
    <location>
        <begin position="20"/>
        <end position="122"/>
    </location>
</feature>
<keyword evidence="3" id="KW-0732">Signal</keyword>
<keyword evidence="4" id="KW-0430">Lectin</keyword>
<dbReference type="GO" id="GO:0006508">
    <property type="term" value="P:proteolysis"/>
    <property type="evidence" value="ECO:0007669"/>
    <property type="project" value="InterPro"/>
</dbReference>
<dbReference type="Proteomes" id="UP000249789">
    <property type="component" value="Unassembled WGS sequence"/>
</dbReference>
<feature type="compositionally biased region" description="Low complexity" evidence="2">
    <location>
        <begin position="73"/>
        <end position="122"/>
    </location>
</feature>
<evidence type="ECO:0000256" key="2">
    <source>
        <dbReference type="SAM" id="MobiDB-lite"/>
    </source>
</evidence>
<dbReference type="GO" id="GO:0070007">
    <property type="term" value="F:glutamic-type endopeptidase activity"/>
    <property type="evidence" value="ECO:0007669"/>
    <property type="project" value="InterPro"/>
</dbReference>
<evidence type="ECO:0000256" key="3">
    <source>
        <dbReference type="SAM" id="SignalP"/>
    </source>
</evidence>
<dbReference type="Pfam" id="PF01828">
    <property type="entry name" value="Peptidase_A4"/>
    <property type="match status" value="1"/>
</dbReference>
<feature type="compositionally biased region" description="Low complexity" evidence="2">
    <location>
        <begin position="56"/>
        <end position="66"/>
    </location>
</feature>
<keyword evidence="5" id="KW-1185">Reference proteome</keyword>
<evidence type="ECO:0000256" key="1">
    <source>
        <dbReference type="PIRSR" id="PIRSR600250-50"/>
    </source>
</evidence>
<feature type="active site" description="Proton acceptor" evidence="1">
    <location>
        <position position="287"/>
    </location>
</feature>
<evidence type="ECO:0000313" key="4">
    <source>
        <dbReference type="EMBL" id="RAK71789.1"/>
    </source>
</evidence>
<dbReference type="CDD" id="cd13426">
    <property type="entry name" value="Peptidase_G1"/>
    <property type="match status" value="1"/>
</dbReference>
<dbReference type="PANTHER" id="PTHR37536:SF1">
    <property type="entry name" value="ASPERGILLOPEPSIN, PUTAITVE (AFU_ORTHOLOGUE AFUA_7G01200)"/>
    <property type="match status" value="1"/>
</dbReference>
<organism evidence="4 5">
    <name type="scientific">Aspergillus fijiensis CBS 313.89</name>
    <dbReference type="NCBI Taxonomy" id="1448319"/>
    <lineage>
        <taxon>Eukaryota</taxon>
        <taxon>Fungi</taxon>
        <taxon>Dikarya</taxon>
        <taxon>Ascomycota</taxon>
        <taxon>Pezizomycotina</taxon>
        <taxon>Eurotiomycetes</taxon>
        <taxon>Eurotiomycetidae</taxon>
        <taxon>Eurotiales</taxon>
        <taxon>Aspergillaceae</taxon>
        <taxon>Aspergillus</taxon>
    </lineage>
</organism>
<dbReference type="InterPro" id="IPR038656">
    <property type="entry name" value="Peptidase_G1_sf"/>
</dbReference>
<name>A0A8G1RF79_9EURO</name>
<dbReference type="Gene3D" id="2.60.120.700">
    <property type="entry name" value="Peptidase G1"/>
    <property type="match status" value="1"/>
</dbReference>
<dbReference type="GO" id="GO:0030246">
    <property type="term" value="F:carbohydrate binding"/>
    <property type="evidence" value="ECO:0007669"/>
    <property type="project" value="UniProtKB-KW"/>
</dbReference>
<accession>A0A8G1RF79</accession>
<dbReference type="EMBL" id="KZ824710">
    <property type="protein sequence ID" value="RAK71789.1"/>
    <property type="molecule type" value="Genomic_DNA"/>
</dbReference>
<dbReference type="AlphaFoldDB" id="A0A8G1RF79"/>
<dbReference type="OrthoDB" id="2862635at2759"/>
<feature type="signal peptide" evidence="3">
    <location>
        <begin position="1"/>
        <end position="20"/>
    </location>
</feature>
<reference evidence="4 5" key="1">
    <citation type="submission" date="2018-02" db="EMBL/GenBank/DDBJ databases">
        <title>The genomes of Aspergillus section Nigri reveals drivers in fungal speciation.</title>
        <authorList>
            <consortium name="DOE Joint Genome Institute"/>
            <person name="Vesth T.C."/>
            <person name="Nybo J."/>
            <person name="Theobald S."/>
            <person name="Brandl J."/>
            <person name="Frisvad J.C."/>
            <person name="Nielsen K.F."/>
            <person name="Lyhne E.K."/>
            <person name="Kogle M.E."/>
            <person name="Kuo A."/>
            <person name="Riley R."/>
            <person name="Clum A."/>
            <person name="Nolan M."/>
            <person name="Lipzen A."/>
            <person name="Salamov A."/>
            <person name="Henrissat B."/>
            <person name="Wiebenga A."/>
            <person name="De vries R.P."/>
            <person name="Grigoriev I.V."/>
            <person name="Mortensen U.H."/>
            <person name="Andersen M.R."/>
            <person name="Baker S.E."/>
        </authorList>
    </citation>
    <scope>NUCLEOTIDE SEQUENCE [LARGE SCALE GENOMIC DNA]</scope>
    <source>
        <strain evidence="4 5">CBS 313.89</strain>
    </source>
</reference>
<protein>
    <submittedName>
        <fullName evidence="4">Concanavalin A-like lectin/glucanase</fullName>
    </submittedName>
</protein>
<dbReference type="GeneID" id="63863307"/>
<feature type="chain" id="PRO_5034633443" evidence="3">
    <location>
        <begin position="21"/>
        <end position="355"/>
    </location>
</feature>
<dbReference type="RefSeq" id="XP_040795801.1">
    <property type="nucleotide sequence ID" value="XM_040945974.1"/>
</dbReference>
<dbReference type="PRINTS" id="PR00977">
    <property type="entry name" value="SCYTLDPTASE"/>
</dbReference>
<dbReference type="InterPro" id="IPR000250">
    <property type="entry name" value="Peptidase_G1"/>
</dbReference>
<gene>
    <name evidence="4" type="ORF">BO72DRAFT_453403</name>
</gene>
<proteinExistence type="predicted"/>
<dbReference type="InterPro" id="IPR013320">
    <property type="entry name" value="ConA-like_dom_sf"/>
</dbReference>
<dbReference type="SUPFAM" id="SSF49899">
    <property type="entry name" value="Concanavalin A-like lectins/glucanases"/>
    <property type="match status" value="1"/>
</dbReference>
<dbReference type="PANTHER" id="PTHR37536">
    <property type="entry name" value="PUTATIVE (AFU_ORTHOLOGUE AFUA_3G02970)-RELATED"/>
    <property type="match status" value="1"/>
</dbReference>
<sequence length="355" mass="36859">MKLTTSLAVSALLAAGTALAAPHEARQQRRQFGSGVPGSDGDGAAVNGFTSGGRNQGQEQGQWQWQPSVNWGAASAPSASASASTDCNSSSHQQQPTQTAAPTSYYYTNPSATAPTTTTTTASVDHRASTSTATNYQINENWAGAVLESAPASSATYTYVAATFTLPAVTPTAAASSADTQAVSFWVGIDGATAGNSIWQTGVDIYVDSRNETSFAAWYEWYPANSVDVEMDFAIGDVVFASVEATSSTAGTAVIENRTTGKKLTMHATAPSESARLEGQNAEWIVEDLAVDGDGLTLVGFEDAVFTGCVARTADGESYGLEDGAALYAVQDTYSSSVQAVPEIVSGEKLVVRYQ</sequence>
<dbReference type="VEuPathDB" id="FungiDB:BO72DRAFT_453403"/>
<evidence type="ECO:0000313" key="5">
    <source>
        <dbReference type="Proteomes" id="UP000249789"/>
    </source>
</evidence>